<feature type="transmembrane region" description="Helical" evidence="1">
    <location>
        <begin position="116"/>
        <end position="139"/>
    </location>
</feature>
<evidence type="ECO:0000256" key="1">
    <source>
        <dbReference type="SAM" id="Phobius"/>
    </source>
</evidence>
<comment type="caution">
    <text evidence="2">The sequence shown here is derived from an EMBL/GenBank/DDBJ whole genome shotgun (WGS) entry which is preliminary data.</text>
</comment>
<proteinExistence type="predicted"/>
<keyword evidence="1" id="KW-0472">Membrane</keyword>
<evidence type="ECO:0000313" key="2">
    <source>
        <dbReference type="EMBL" id="MDQ0935617.1"/>
    </source>
</evidence>
<keyword evidence="1" id="KW-0812">Transmembrane</keyword>
<keyword evidence="1" id="KW-1133">Transmembrane helix</keyword>
<keyword evidence="3" id="KW-1185">Reference proteome</keyword>
<organism evidence="2 3">
    <name type="scientific">Streptomyces turgidiscabies</name>
    <dbReference type="NCBI Taxonomy" id="85558"/>
    <lineage>
        <taxon>Bacteria</taxon>
        <taxon>Bacillati</taxon>
        <taxon>Actinomycetota</taxon>
        <taxon>Actinomycetes</taxon>
        <taxon>Kitasatosporales</taxon>
        <taxon>Streptomycetaceae</taxon>
        <taxon>Streptomyces</taxon>
    </lineage>
</organism>
<reference evidence="2 3" key="1">
    <citation type="submission" date="2023-07" db="EMBL/GenBank/DDBJ databases">
        <title>Comparative genomics of wheat-associated soil bacteria to identify genetic determinants of phenazine resistance.</title>
        <authorList>
            <person name="Mouncey N."/>
        </authorList>
    </citation>
    <scope>NUCLEOTIDE SEQUENCE [LARGE SCALE GENOMIC DNA]</scope>
    <source>
        <strain evidence="2 3">W2I16</strain>
    </source>
</reference>
<dbReference type="EMBL" id="JAUSZS010000007">
    <property type="protein sequence ID" value="MDQ0935617.1"/>
    <property type="molecule type" value="Genomic_DNA"/>
</dbReference>
<protein>
    <submittedName>
        <fullName evidence="2">Uncharacterized protein</fullName>
    </submittedName>
</protein>
<dbReference type="Proteomes" id="UP001223072">
    <property type="component" value="Unassembled WGS sequence"/>
</dbReference>
<sequence>MSPNRLRHTRDLTTRRAVVRSAGHRSTTSLRDIGAVRSPPVAWGFTSDETLLLVRRLRRGHWVALDVMVAFVPAVAFASAAQLSDDLPQAVVALAALPVATRRGRPLPSLALSPAAAVPALLLGVESAFLPVAVVLYSAPDTRC</sequence>
<evidence type="ECO:0000313" key="3">
    <source>
        <dbReference type="Proteomes" id="UP001223072"/>
    </source>
</evidence>
<accession>A0ABU0RUE3</accession>
<name>A0ABU0RUE3_9ACTN</name>
<feature type="transmembrane region" description="Helical" evidence="1">
    <location>
        <begin position="62"/>
        <end position="81"/>
    </location>
</feature>
<gene>
    <name evidence="2" type="ORF">QFZ49_005589</name>
</gene>